<feature type="compositionally biased region" description="Polar residues" evidence="1">
    <location>
        <begin position="326"/>
        <end position="338"/>
    </location>
</feature>
<keyword evidence="2" id="KW-0732">Signal</keyword>
<feature type="signal peptide" evidence="2">
    <location>
        <begin position="1"/>
        <end position="23"/>
    </location>
</feature>
<evidence type="ECO:0000313" key="3">
    <source>
        <dbReference type="EMBL" id="BAM40400.1"/>
    </source>
</evidence>
<dbReference type="InterPro" id="IPR007480">
    <property type="entry name" value="DUF529"/>
</dbReference>
<dbReference type="RefSeq" id="XP_009690701.1">
    <property type="nucleotide sequence ID" value="XM_009692406.1"/>
</dbReference>
<feature type="compositionally biased region" description="Low complexity" evidence="1">
    <location>
        <begin position="301"/>
        <end position="313"/>
    </location>
</feature>
<dbReference type="eggNOG" id="ENOG502QRPA">
    <property type="taxonomic scope" value="Eukaryota"/>
</dbReference>
<proteinExistence type="predicted"/>
<evidence type="ECO:0000256" key="1">
    <source>
        <dbReference type="SAM" id="MobiDB-lite"/>
    </source>
</evidence>
<feature type="compositionally biased region" description="Polar residues" evidence="1">
    <location>
        <begin position="507"/>
        <end position="518"/>
    </location>
</feature>
<dbReference type="GeneID" id="20714787"/>
<feature type="region of interest" description="Disordered" evidence="1">
    <location>
        <begin position="211"/>
        <end position="444"/>
    </location>
</feature>
<feature type="compositionally biased region" description="Low complexity" evidence="1">
    <location>
        <begin position="229"/>
        <end position="245"/>
    </location>
</feature>
<dbReference type="VEuPathDB" id="PiroplasmaDB:TOT_020000657"/>
<sequence length="662" mass="69032">MLTKILIKVLIYVLFYWQKFAYSAPVTGSSSQSGTAIDLDITVATHNDYNYNKDVNMLTFTPKAGKTFKSVKDGATDVWKAADANSYASKVEVDVVTADNKAVTVQMAGNQTKVFRKHGKNQPWKEIDITKTNPQSVNIKYKYNSYYYTNTVSNNVRTFQAKTGFAFNSVNEYINNQKTEIWKTEQENEFAKKVDVEENKVTIYTGDGAIPKTKVFSKGSDQKWNEDTSGGSQAGQAGQASLGAAPGPRPRSDASSGGPSPRTGAPTSITVKIPDDDDKSSQQSGTGPVAGAPAMPKARSAPTPGGTPARTATSVALPEDDDDKSTQQPSAGQVTGTAVQPGAPSMPRARSAPTSGAPLTRMSTSIALPEDDEGKSQAAPAQSPGTTAQPASTSGPRPRTAPVAGGTASRTATSVPLGDDDEDKSKTQARPPLGSGTATVATQPGSALEAAMSFSIPASTATPAALAPKPAATPVATSVPIPAGTAPGTPVAIAKPRRAAPTQLSISLTSPGASTGTPDASPPSVPVSTGAPLTAQKQAVPAGAPVTRSSRSPMVISIPATPSQTPATPVASSVPAAKPAEQAGAPTVIPFGLNPFDIKFNSFPMWSDQFGKEEEAVPTERKLMLYMDQTWKAALCDDITNYKKFLDDLKSQQKTRSPSHVT</sequence>
<organism evidence="3 4">
    <name type="scientific">Theileria orientalis strain Shintoku</name>
    <dbReference type="NCBI Taxonomy" id="869250"/>
    <lineage>
        <taxon>Eukaryota</taxon>
        <taxon>Sar</taxon>
        <taxon>Alveolata</taxon>
        <taxon>Apicomplexa</taxon>
        <taxon>Aconoidasida</taxon>
        <taxon>Piroplasmida</taxon>
        <taxon>Theileriidae</taxon>
        <taxon>Theileria</taxon>
    </lineage>
</organism>
<feature type="chain" id="PRO_5003778774" description="SfiI-subtelomeric related protein family member" evidence="2">
    <location>
        <begin position="24"/>
        <end position="662"/>
    </location>
</feature>
<protein>
    <recommendedName>
        <fullName evidence="5">SfiI-subtelomeric related protein family member</fullName>
    </recommendedName>
</protein>
<dbReference type="STRING" id="869250.J4D7W0"/>
<feature type="compositionally biased region" description="Polar residues" evidence="1">
    <location>
        <begin position="379"/>
        <end position="395"/>
    </location>
</feature>
<dbReference type="OrthoDB" id="361965at2759"/>
<dbReference type="AlphaFoldDB" id="J4D7W0"/>
<reference evidence="3 4" key="1">
    <citation type="journal article" date="2012" name="MBio">
        <title>Comparative genome analysis of three eukaryotic parasites with differing abilities to transform leukocytes reveals key mediators of Theileria-induced leukocyte transformation.</title>
        <authorList>
            <person name="Hayashida K."/>
            <person name="Hara Y."/>
            <person name="Abe T."/>
            <person name="Yamasaki C."/>
            <person name="Toyoda A."/>
            <person name="Kosuge T."/>
            <person name="Suzuki Y."/>
            <person name="Sato Y."/>
            <person name="Kawashima S."/>
            <person name="Katayama T."/>
            <person name="Wakaguri H."/>
            <person name="Inoue N."/>
            <person name="Homma K."/>
            <person name="Tada-Umezaki M."/>
            <person name="Yagi Y."/>
            <person name="Fujii Y."/>
            <person name="Habara T."/>
            <person name="Kanehisa M."/>
            <person name="Watanabe H."/>
            <person name="Ito K."/>
            <person name="Gojobori T."/>
            <person name="Sugawara H."/>
            <person name="Imanishi T."/>
            <person name="Weir W."/>
            <person name="Gardner M."/>
            <person name="Pain A."/>
            <person name="Shiels B."/>
            <person name="Hattori M."/>
            <person name="Nene V."/>
            <person name="Sugimoto C."/>
        </authorList>
    </citation>
    <scope>NUCLEOTIDE SEQUENCE [LARGE SCALE GENOMIC DNA]</scope>
    <source>
        <strain evidence="3 4">Shintoku</strain>
    </source>
</reference>
<dbReference type="KEGG" id="tot:TOT_020000657"/>
<keyword evidence="4" id="KW-1185">Reference proteome</keyword>
<evidence type="ECO:0000256" key="2">
    <source>
        <dbReference type="SAM" id="SignalP"/>
    </source>
</evidence>
<gene>
    <name evidence="3" type="ORF">TOT_020000657</name>
</gene>
<accession>J4D7W0</accession>
<feature type="region of interest" description="Disordered" evidence="1">
    <location>
        <begin position="507"/>
        <end position="549"/>
    </location>
</feature>
<dbReference type="EMBL" id="AP011947">
    <property type="protein sequence ID" value="BAM40400.1"/>
    <property type="molecule type" value="Genomic_DNA"/>
</dbReference>
<evidence type="ECO:0000313" key="4">
    <source>
        <dbReference type="Proteomes" id="UP000003786"/>
    </source>
</evidence>
<dbReference type="Pfam" id="PF04385">
    <property type="entry name" value="FAINT"/>
    <property type="match status" value="1"/>
</dbReference>
<evidence type="ECO:0008006" key="5">
    <source>
        <dbReference type="Google" id="ProtNLM"/>
    </source>
</evidence>
<dbReference type="Proteomes" id="UP000003786">
    <property type="component" value="Chromosome 2"/>
</dbReference>
<dbReference type="OMA" id="GQQNEPY"/>
<name>J4D7W0_THEOR</name>